<feature type="transmembrane region" description="Helical" evidence="1">
    <location>
        <begin position="27"/>
        <end position="49"/>
    </location>
</feature>
<accession>A0A1H0XKN8</accession>
<organism evidence="2 3">
    <name type="scientific">Crystallibacter crystallopoietes</name>
    <dbReference type="NCBI Taxonomy" id="37928"/>
    <lineage>
        <taxon>Bacteria</taxon>
        <taxon>Bacillati</taxon>
        <taxon>Actinomycetota</taxon>
        <taxon>Actinomycetes</taxon>
        <taxon>Micrococcales</taxon>
        <taxon>Micrococcaceae</taxon>
        <taxon>Crystallibacter</taxon>
    </lineage>
</organism>
<evidence type="ECO:0000313" key="3">
    <source>
        <dbReference type="Proteomes" id="UP000181917"/>
    </source>
</evidence>
<protein>
    <submittedName>
        <fullName evidence="2">Uncharacterized protein</fullName>
    </submittedName>
</protein>
<keyword evidence="1" id="KW-0812">Transmembrane</keyword>
<reference evidence="2 3" key="1">
    <citation type="submission" date="2016-10" db="EMBL/GenBank/DDBJ databases">
        <authorList>
            <person name="de Groot N.N."/>
        </authorList>
    </citation>
    <scope>NUCLEOTIDE SEQUENCE [LARGE SCALE GENOMIC DNA]</scope>
    <source>
        <strain evidence="2 3">DSM 20117</strain>
    </source>
</reference>
<dbReference type="AlphaFoldDB" id="A0A1H0XKN8"/>
<evidence type="ECO:0000256" key="1">
    <source>
        <dbReference type="SAM" id="Phobius"/>
    </source>
</evidence>
<dbReference type="EMBL" id="FNKH01000001">
    <property type="protein sequence ID" value="SDQ03359.1"/>
    <property type="molecule type" value="Genomic_DNA"/>
</dbReference>
<dbReference type="Proteomes" id="UP000181917">
    <property type="component" value="Unassembled WGS sequence"/>
</dbReference>
<proteinExistence type="predicted"/>
<keyword evidence="1" id="KW-1133">Transmembrane helix</keyword>
<name>A0A1H0XKN8_9MICC</name>
<sequence>MIVPLVIILTCFRRTWCLSRGLVDISFAAMILLALIGLAAVLFCGGFVIGF</sequence>
<keyword evidence="1" id="KW-0472">Membrane</keyword>
<dbReference type="STRING" id="37928.SAMN04489742_0073"/>
<gene>
    <name evidence="2" type="ORF">SAMN04489742_0073</name>
</gene>
<keyword evidence="3" id="KW-1185">Reference proteome</keyword>
<evidence type="ECO:0000313" key="2">
    <source>
        <dbReference type="EMBL" id="SDQ03359.1"/>
    </source>
</evidence>